<evidence type="ECO:0000313" key="10">
    <source>
        <dbReference type="EMBL" id="CVI58437.1"/>
    </source>
</evidence>
<feature type="transmembrane region" description="Helical" evidence="8">
    <location>
        <begin position="9"/>
        <end position="33"/>
    </location>
</feature>
<comment type="subcellular location">
    <subcellularLocation>
        <location evidence="1">Cell inner membrane</location>
        <topology evidence="1">Multi-pass membrane protein</topology>
    </subcellularLocation>
    <subcellularLocation>
        <location evidence="8">Cell membrane</location>
        <topology evidence="8">Multi-pass membrane protein</topology>
    </subcellularLocation>
</comment>
<evidence type="ECO:0000256" key="8">
    <source>
        <dbReference type="RuleBase" id="RU363032"/>
    </source>
</evidence>
<name>A0A1S7TVX8_9HYPH</name>
<feature type="domain" description="ABC transmembrane type-1" evidence="9">
    <location>
        <begin position="64"/>
        <end position="252"/>
    </location>
</feature>
<dbReference type="SUPFAM" id="SSF161098">
    <property type="entry name" value="MetI-like"/>
    <property type="match status" value="1"/>
</dbReference>
<keyword evidence="6 8" id="KW-1133">Transmembrane helix</keyword>
<dbReference type="Pfam" id="PF00528">
    <property type="entry name" value="BPD_transp_1"/>
    <property type="match status" value="1"/>
</dbReference>
<evidence type="ECO:0000259" key="9">
    <source>
        <dbReference type="PROSITE" id="PS50928"/>
    </source>
</evidence>
<feature type="transmembrane region" description="Helical" evidence="8">
    <location>
        <begin position="234"/>
        <end position="256"/>
    </location>
</feature>
<feature type="transmembrane region" description="Helical" evidence="8">
    <location>
        <begin position="66"/>
        <end position="90"/>
    </location>
</feature>
<dbReference type="InterPro" id="IPR000515">
    <property type="entry name" value="MetI-like"/>
</dbReference>
<sequence>MTMNLSKILLYGFVGLVLAWLMIPILIILPMSFSGARFLAFPPPSWSLRWYEAYLGSAAWMQATRVSLIVAVSSAVIATILGTAAAYALNLTQSRLVRSLQALLLLPLIVPIVITAVGVFLVYAQIGLLASLTGLILANVMLGLPYVVTSVLVGLRKFDHTQEMVSRSLGMNRWRTFFIVTLPQIRPSVISGLLFAFISAIDETVVSLFISGGEYQTLTKRMFTALRDEIDPTIASISSLLTAISFILLMLAAINARNTEYSQGRAT</sequence>
<organism evidence="10 11">
    <name type="scientific">Agrobacterium deltaense NCPPB 1641</name>
    <dbReference type="NCBI Taxonomy" id="1183425"/>
    <lineage>
        <taxon>Bacteria</taxon>
        <taxon>Pseudomonadati</taxon>
        <taxon>Pseudomonadota</taxon>
        <taxon>Alphaproteobacteria</taxon>
        <taxon>Hyphomicrobiales</taxon>
        <taxon>Rhizobiaceae</taxon>
        <taxon>Rhizobium/Agrobacterium group</taxon>
        <taxon>Agrobacterium</taxon>
    </lineage>
</organism>
<keyword evidence="4" id="KW-0997">Cell inner membrane</keyword>
<keyword evidence="2 8" id="KW-0813">Transport</keyword>
<evidence type="ECO:0000256" key="3">
    <source>
        <dbReference type="ARBA" id="ARBA00022475"/>
    </source>
</evidence>
<feature type="transmembrane region" description="Helical" evidence="8">
    <location>
        <begin position="132"/>
        <end position="155"/>
    </location>
</feature>
<keyword evidence="5 8" id="KW-0812">Transmembrane</keyword>
<keyword evidence="3" id="KW-1003">Cell membrane</keyword>
<protein>
    <submittedName>
        <fullName evidence="10">Binding-protein-dependent transport systems inner membrane component</fullName>
    </submittedName>
</protein>
<feature type="transmembrane region" description="Helical" evidence="8">
    <location>
        <begin position="176"/>
        <end position="201"/>
    </location>
</feature>
<accession>A0A1S7TVX8</accession>
<dbReference type="InterPro" id="IPR035906">
    <property type="entry name" value="MetI-like_sf"/>
</dbReference>
<gene>
    <name evidence="10" type="ORF">AGR7A_Lc120090</name>
</gene>
<evidence type="ECO:0000313" key="11">
    <source>
        <dbReference type="Proteomes" id="UP000192140"/>
    </source>
</evidence>
<feature type="transmembrane region" description="Helical" evidence="8">
    <location>
        <begin position="102"/>
        <end position="126"/>
    </location>
</feature>
<keyword evidence="11" id="KW-1185">Reference proteome</keyword>
<dbReference type="GO" id="GO:0005886">
    <property type="term" value="C:plasma membrane"/>
    <property type="evidence" value="ECO:0007669"/>
    <property type="project" value="UniProtKB-SubCell"/>
</dbReference>
<comment type="caution">
    <text evidence="10">The sequence shown here is derived from an EMBL/GenBank/DDBJ whole genome shotgun (WGS) entry which is preliminary data.</text>
</comment>
<evidence type="ECO:0000256" key="7">
    <source>
        <dbReference type="ARBA" id="ARBA00023136"/>
    </source>
</evidence>
<comment type="similarity">
    <text evidence="8">Belongs to the binding-protein-dependent transport system permease family.</text>
</comment>
<dbReference type="AlphaFoldDB" id="A0A1S7TVX8"/>
<evidence type="ECO:0000256" key="5">
    <source>
        <dbReference type="ARBA" id="ARBA00022692"/>
    </source>
</evidence>
<evidence type="ECO:0000256" key="6">
    <source>
        <dbReference type="ARBA" id="ARBA00022989"/>
    </source>
</evidence>
<evidence type="ECO:0000256" key="1">
    <source>
        <dbReference type="ARBA" id="ARBA00004429"/>
    </source>
</evidence>
<dbReference type="PANTHER" id="PTHR43357">
    <property type="entry name" value="INNER MEMBRANE ABC TRANSPORTER PERMEASE PROTEIN YDCV"/>
    <property type="match status" value="1"/>
</dbReference>
<dbReference type="Gene3D" id="1.10.3720.10">
    <property type="entry name" value="MetI-like"/>
    <property type="match status" value="1"/>
</dbReference>
<keyword evidence="7 8" id="KW-0472">Membrane</keyword>
<dbReference type="PANTHER" id="PTHR43357:SF4">
    <property type="entry name" value="INNER MEMBRANE ABC TRANSPORTER PERMEASE PROTEIN YDCV"/>
    <property type="match status" value="1"/>
</dbReference>
<reference evidence="10" key="1">
    <citation type="submission" date="2016-01" db="EMBL/GenBank/DDBJ databases">
        <authorList>
            <person name="Regsiter A."/>
            <person name="william w."/>
        </authorList>
    </citation>
    <scope>NUCLEOTIDE SEQUENCE</scope>
    <source>
        <strain evidence="10">NCPPB 1641</strain>
    </source>
</reference>
<dbReference type="CDD" id="cd06261">
    <property type="entry name" value="TM_PBP2"/>
    <property type="match status" value="1"/>
</dbReference>
<evidence type="ECO:0000256" key="4">
    <source>
        <dbReference type="ARBA" id="ARBA00022519"/>
    </source>
</evidence>
<dbReference type="GO" id="GO:0055085">
    <property type="term" value="P:transmembrane transport"/>
    <property type="evidence" value="ECO:0007669"/>
    <property type="project" value="InterPro"/>
</dbReference>
<evidence type="ECO:0000256" key="2">
    <source>
        <dbReference type="ARBA" id="ARBA00022448"/>
    </source>
</evidence>
<dbReference type="Proteomes" id="UP000192140">
    <property type="component" value="Unassembled WGS sequence"/>
</dbReference>
<dbReference type="PROSITE" id="PS50928">
    <property type="entry name" value="ABC_TM1"/>
    <property type="match status" value="1"/>
</dbReference>
<dbReference type="EMBL" id="FCNP01000033">
    <property type="protein sequence ID" value="CVI58437.1"/>
    <property type="molecule type" value="Genomic_DNA"/>
</dbReference>
<proteinExistence type="inferred from homology"/>